<evidence type="ECO:0000259" key="6">
    <source>
        <dbReference type="Pfam" id="PF04084"/>
    </source>
</evidence>
<evidence type="ECO:0000313" key="7">
    <source>
        <dbReference type="EMBL" id="KAK8588698.1"/>
    </source>
</evidence>
<dbReference type="Pfam" id="PF04084">
    <property type="entry name" value="RecA-like_ORC2"/>
    <property type="match status" value="1"/>
</dbReference>
<keyword evidence="8" id="KW-1185">Reference proteome</keyword>
<comment type="caution">
    <text evidence="7">The sequence shown here is derived from an EMBL/GenBank/DDBJ whole genome shotgun (WGS) entry which is preliminary data.</text>
</comment>
<comment type="function">
    <text evidence="3">Component of the origin recognition complex (ORC) that binds origins of replication. DNA-binding is ATP-dependent. ORC is required to assemble the pre-replication complex necessary to initiate DNA replication.</text>
</comment>
<keyword evidence="1" id="KW-0547">Nucleotide-binding</keyword>
<dbReference type="InterPro" id="IPR029048">
    <property type="entry name" value="HSP70_C_sf"/>
</dbReference>
<keyword evidence="4" id="KW-0175">Coiled coil</keyword>
<proteinExistence type="inferred from homology"/>
<evidence type="ECO:0000256" key="4">
    <source>
        <dbReference type="SAM" id="Coils"/>
    </source>
</evidence>
<feature type="domain" description="Origin recognition complex subunit 2 RecA-like" evidence="6">
    <location>
        <begin position="128"/>
        <end position="294"/>
    </location>
</feature>
<reference evidence="7 8" key="1">
    <citation type="journal article" date="2024" name="G3 (Bethesda)">
        <title>Genome assembly of Hibiscus sabdariffa L. provides insights into metabolisms of medicinal natural products.</title>
        <authorList>
            <person name="Kim T."/>
        </authorList>
    </citation>
    <scope>NUCLEOTIDE SEQUENCE [LARGE SCALE GENOMIC DNA]</scope>
    <source>
        <strain evidence="7">TK-2024</strain>
        <tissue evidence="7">Old leaves</tissue>
    </source>
</reference>
<keyword evidence="3" id="KW-0235">DNA replication</keyword>
<comment type="subunit">
    <text evidence="3">Component of the origin recognition complex (ORC).</text>
</comment>
<comment type="subcellular location">
    <subcellularLocation>
        <location evidence="3">Nucleus</location>
    </subcellularLocation>
</comment>
<evidence type="ECO:0000256" key="3">
    <source>
        <dbReference type="RuleBase" id="RU368084"/>
    </source>
</evidence>
<dbReference type="InterPro" id="IPR056772">
    <property type="entry name" value="RecA-like_ORC2"/>
</dbReference>
<dbReference type="InterPro" id="IPR043129">
    <property type="entry name" value="ATPase_NBD"/>
</dbReference>
<evidence type="ECO:0000256" key="5">
    <source>
        <dbReference type="SAM" id="MobiDB-lite"/>
    </source>
</evidence>
<dbReference type="PANTHER" id="PTHR14052">
    <property type="entry name" value="ORIGIN RECOGNITION COMPLEX SUBUNIT 2"/>
    <property type="match status" value="1"/>
</dbReference>
<organism evidence="7 8">
    <name type="scientific">Hibiscus sabdariffa</name>
    <name type="common">roselle</name>
    <dbReference type="NCBI Taxonomy" id="183260"/>
    <lineage>
        <taxon>Eukaryota</taxon>
        <taxon>Viridiplantae</taxon>
        <taxon>Streptophyta</taxon>
        <taxon>Embryophyta</taxon>
        <taxon>Tracheophyta</taxon>
        <taxon>Spermatophyta</taxon>
        <taxon>Magnoliopsida</taxon>
        <taxon>eudicotyledons</taxon>
        <taxon>Gunneridae</taxon>
        <taxon>Pentapetalae</taxon>
        <taxon>rosids</taxon>
        <taxon>malvids</taxon>
        <taxon>Malvales</taxon>
        <taxon>Malvaceae</taxon>
        <taxon>Malvoideae</taxon>
        <taxon>Hibiscus</taxon>
    </lineage>
</organism>
<evidence type="ECO:0000256" key="2">
    <source>
        <dbReference type="ARBA" id="ARBA00022840"/>
    </source>
</evidence>
<sequence length="639" mass="71534">MLDFKESAIVLLAAECSGISERAEEDGLDSKENRGPRYRVIARPLYPEMEMAANRQGLKIERRALGQLQLLFGGGGGGIRILKKLFPGKRSGLFREKSALKLGDINVVDEQELREASANIEPKHQNNIAALVNSYKSLYSKWVFDLRCWFGLLMYGFGSKKLLIEDFASTALTEYSVVVIIALAEILLEQLKSKRKLPSGSLPNFRQSFSSRSIDDLFVFLDRPEMDENDSFICVVVNNNDGPGLRESETQQYLGRLASCSSIRVVASIDHVNAPLLWDEKMVHTQFNWCWYHVPTFLPYKVEGLFIPMILAHGSSNQSAKTAVIVLQSLTPNAQSVFRILAEYQLFHQDDEGMAIDNLYSMSREHFLVSSQDCLYIPLAHEALGKLLSEIDTERLIGDAAKNQVAMNPINTVFDAKRLIGRRFSDSSVQSDMKLWPFKVYEGERTRTRDNNLLGKFELSGIPPAPRGVPQITVCFDIDANGILNVSAEDKTTGQKNKITITNDKGRLSKEEIEKMVEEAEKYKSEDEEHKKKVEAKNALENYAYNMRNTVKDEKIGAKLSAEEKKKIEDAIEQAIQWLDSNQLAEADEFEDKMKELESICNPIIAKMYQGAGGDMGGGMDDDIPAGGSGAGPKIEEVD</sequence>
<dbReference type="PANTHER" id="PTHR14052:SF0">
    <property type="entry name" value="ORIGIN RECOGNITION COMPLEX SUBUNIT 2"/>
    <property type="match status" value="1"/>
</dbReference>
<feature type="coiled-coil region" evidence="4">
    <location>
        <begin position="510"/>
        <end position="537"/>
    </location>
</feature>
<dbReference type="SUPFAM" id="SSF100934">
    <property type="entry name" value="Heat shock protein 70kD (HSP70), C-terminal subdomain"/>
    <property type="match status" value="1"/>
</dbReference>
<dbReference type="SUPFAM" id="SSF100920">
    <property type="entry name" value="Heat shock protein 70kD (HSP70), peptide-binding domain"/>
    <property type="match status" value="1"/>
</dbReference>
<evidence type="ECO:0000313" key="8">
    <source>
        <dbReference type="Proteomes" id="UP001472677"/>
    </source>
</evidence>
<evidence type="ECO:0000256" key="1">
    <source>
        <dbReference type="ARBA" id="ARBA00022741"/>
    </source>
</evidence>
<gene>
    <name evidence="7" type="ORF">V6N12_023122</name>
</gene>
<name>A0ABR2FX30_9ROSI</name>
<dbReference type="Gene3D" id="1.20.1270.10">
    <property type="match status" value="1"/>
</dbReference>
<dbReference type="InterPro" id="IPR013126">
    <property type="entry name" value="Hsp_70_fam"/>
</dbReference>
<accession>A0ABR2FX30</accession>
<dbReference type="Pfam" id="PF00012">
    <property type="entry name" value="HSP70"/>
    <property type="match status" value="1"/>
</dbReference>
<dbReference type="EMBL" id="JBBPBM010000004">
    <property type="protein sequence ID" value="KAK8588698.1"/>
    <property type="molecule type" value="Genomic_DNA"/>
</dbReference>
<dbReference type="InterPro" id="IPR007220">
    <property type="entry name" value="ORC2"/>
</dbReference>
<dbReference type="Proteomes" id="UP001472677">
    <property type="component" value="Unassembled WGS sequence"/>
</dbReference>
<protein>
    <recommendedName>
        <fullName evidence="3">Origin recognition complex subunit 2</fullName>
    </recommendedName>
</protein>
<comment type="similarity">
    <text evidence="3">Belongs to the ORC2 family.</text>
</comment>
<feature type="region of interest" description="Disordered" evidence="5">
    <location>
        <begin position="614"/>
        <end position="639"/>
    </location>
</feature>
<dbReference type="SUPFAM" id="SSF53067">
    <property type="entry name" value="Actin-like ATPase domain"/>
    <property type="match status" value="1"/>
</dbReference>
<dbReference type="Gene3D" id="2.60.34.10">
    <property type="entry name" value="Substrate Binding Domain Of DNAk, Chain A, domain 1"/>
    <property type="match status" value="1"/>
</dbReference>
<keyword evidence="3" id="KW-0539">Nucleus</keyword>
<keyword evidence="2" id="KW-0067">ATP-binding</keyword>
<dbReference type="InterPro" id="IPR029047">
    <property type="entry name" value="HSP70_peptide-bd_sf"/>
</dbReference>